<dbReference type="RefSeq" id="WP_092117093.1">
    <property type="nucleotide sequence ID" value="NZ_FMXO01000003.1"/>
</dbReference>
<dbReference type="SUPFAM" id="SSF82689">
    <property type="entry name" value="Mechanosensitive channel protein MscS (YggB), C-terminal domain"/>
    <property type="match status" value="1"/>
</dbReference>
<gene>
    <name evidence="14" type="ORF">SAMN05660653_00593</name>
</gene>
<dbReference type="Pfam" id="PF21088">
    <property type="entry name" value="MS_channel_1st"/>
    <property type="match status" value="1"/>
</dbReference>
<evidence type="ECO:0000259" key="13">
    <source>
        <dbReference type="Pfam" id="PF25392"/>
    </source>
</evidence>
<dbReference type="InterPro" id="IPR049278">
    <property type="entry name" value="MS_channel_C"/>
</dbReference>
<feature type="transmembrane region" description="Helical" evidence="8">
    <location>
        <begin position="153"/>
        <end position="172"/>
    </location>
</feature>
<evidence type="ECO:0000256" key="2">
    <source>
        <dbReference type="ARBA" id="ARBA00008017"/>
    </source>
</evidence>
<dbReference type="Gene3D" id="3.30.70.100">
    <property type="match status" value="1"/>
</dbReference>
<keyword evidence="5 8" id="KW-1133">Transmembrane helix</keyword>
<feature type="compositionally biased region" description="Polar residues" evidence="7">
    <location>
        <begin position="786"/>
        <end position="795"/>
    </location>
</feature>
<dbReference type="Gene3D" id="2.30.30.60">
    <property type="match status" value="1"/>
</dbReference>
<evidence type="ECO:0000313" key="14">
    <source>
        <dbReference type="EMBL" id="SDB12356.1"/>
    </source>
</evidence>
<feature type="transmembrane region" description="Helical" evidence="8">
    <location>
        <begin position="302"/>
        <end position="320"/>
    </location>
</feature>
<keyword evidence="15" id="KW-1185">Reference proteome</keyword>
<dbReference type="InterPro" id="IPR011014">
    <property type="entry name" value="MscS_channel_TM-2"/>
</dbReference>
<dbReference type="Pfam" id="PF21082">
    <property type="entry name" value="MS_channel_3rd"/>
    <property type="match status" value="1"/>
</dbReference>
<evidence type="ECO:0000256" key="3">
    <source>
        <dbReference type="ARBA" id="ARBA00022475"/>
    </source>
</evidence>
<evidence type="ECO:0000256" key="9">
    <source>
        <dbReference type="SAM" id="SignalP"/>
    </source>
</evidence>
<accession>A0A1G6AVB9</accession>
<feature type="transmembrane region" description="Helical" evidence="8">
    <location>
        <begin position="368"/>
        <end position="386"/>
    </location>
</feature>
<feature type="compositionally biased region" description="Basic and acidic residues" evidence="7">
    <location>
        <begin position="797"/>
        <end position="821"/>
    </location>
</feature>
<name>A0A1G6AVB9_9BACT</name>
<dbReference type="InterPro" id="IPR045276">
    <property type="entry name" value="YbiO_bact"/>
</dbReference>
<evidence type="ECO:0000256" key="8">
    <source>
        <dbReference type="SAM" id="Phobius"/>
    </source>
</evidence>
<dbReference type="OrthoDB" id="9784565at2"/>
<feature type="transmembrane region" description="Helical" evidence="8">
    <location>
        <begin position="279"/>
        <end position="296"/>
    </location>
</feature>
<proteinExistence type="inferred from homology"/>
<feature type="transmembrane region" description="Helical" evidence="8">
    <location>
        <begin position="392"/>
        <end position="412"/>
    </location>
</feature>
<evidence type="ECO:0000256" key="5">
    <source>
        <dbReference type="ARBA" id="ARBA00022989"/>
    </source>
</evidence>
<feature type="domain" description="Mechanosensitive ion channel MscS C-terminal" evidence="11">
    <location>
        <begin position="652"/>
        <end position="738"/>
    </location>
</feature>
<keyword evidence="3" id="KW-1003">Cell membrane</keyword>
<dbReference type="InterPro" id="IPR006685">
    <property type="entry name" value="MscS_channel_2nd"/>
</dbReference>
<dbReference type="STRING" id="617002.SAMN05660653_00593"/>
<dbReference type="SUPFAM" id="SSF82861">
    <property type="entry name" value="Mechanosensitive channel protein MscS (YggB), transmembrane region"/>
    <property type="match status" value="1"/>
</dbReference>
<keyword evidence="6 8" id="KW-0472">Membrane</keyword>
<feature type="transmembrane region" description="Helical" evidence="8">
    <location>
        <begin position="236"/>
        <end position="259"/>
    </location>
</feature>
<reference evidence="14 15" key="1">
    <citation type="submission" date="2016-10" db="EMBL/GenBank/DDBJ databases">
        <authorList>
            <person name="de Groot N.N."/>
        </authorList>
    </citation>
    <scope>NUCLEOTIDE SEQUENCE [LARGE SCALE GENOMIC DNA]</scope>
    <source>
        <strain evidence="14 15">ASO4-2</strain>
    </source>
</reference>
<protein>
    <submittedName>
        <fullName evidence="14">Small conductance mechanosensitive channel</fullName>
    </submittedName>
</protein>
<dbReference type="SUPFAM" id="SSF50182">
    <property type="entry name" value="Sm-like ribonucleoproteins"/>
    <property type="match status" value="1"/>
</dbReference>
<feature type="transmembrane region" description="Helical" evidence="8">
    <location>
        <begin position="530"/>
        <end position="554"/>
    </location>
</feature>
<feature type="transmembrane region" description="Helical" evidence="8">
    <location>
        <begin position="483"/>
        <end position="509"/>
    </location>
</feature>
<dbReference type="GO" id="GO:0005886">
    <property type="term" value="C:plasma membrane"/>
    <property type="evidence" value="ECO:0007669"/>
    <property type="project" value="UniProtKB-SubCell"/>
</dbReference>
<dbReference type="InterPro" id="IPR023408">
    <property type="entry name" value="MscS_beta-dom_sf"/>
</dbReference>
<feature type="transmembrane region" description="Helical" evidence="8">
    <location>
        <begin position="560"/>
        <end position="582"/>
    </location>
</feature>
<dbReference type="AlphaFoldDB" id="A0A1G6AVB9"/>
<sequence length="821" mass="91850">MSRQFHHAGFMIAFFLSSLMIVFASVSSHAQQTSILEQFGGATSSATQPDMTQAGIERLLRDLENPEQLNQLKENLRLLLAAQAADPASQVSEPEGLVAHLLSSVSESMRNVNRQFAASADKFLEIPSLLRELAVQAQDPAVLRTWGEMTGKIILVLLVGWLAQVLVSRLLGGMRKALEDRKEDRQWFRTLLLFGRSLLDLIPIIAFGLAAYGVLTLLDPRVVTRLVALTLVNSSVLVRVILTFTRLVLVPGVPSLSILPMRSESRRYFYIWMRRVVRIGVYGYFLLEAALILGIPASLHHFLLKMLGLIITLMVIIFILQNRADVASWLRRGQSFPDQEASSASEANDPIVRQHQVADALRRRLAEFWHILAVMIVVGIYGTWVLEVEGGAYFVVRAVIMTMAIVALTAFLDRMSRRGINRLFKISDELKEDHPLLEARANRYLPLFRHTINILLYIVAFFSIMQIWGMGAFNWLLSPQGSAIISSLLFICLIIAGTFLLWELISARIEISLDKERRNAADRKSSTRALTLLPMLSNVFWIVLVIIAGMSVLAHLGFNIAPLLAGAGVIGLAVGFGAQTLVRDVISGAFILLEDSIAVGDWVEAGGHSGTVEHLTIRTVTLRDLAGTVNIIPFGEVSAIRNFNRGYGYALIDAGVAYREDYGEVVQALQDVAAELRQDPVWGPDILEDLEVFGLNNLSDSAVEIRVRLKTMPSRQFTIRRAFLQKMKRIFDERGIEIPFPHQTIWFGEDKKGFAPPIRVIRESKDHRPSPPLLSSPGETREKQEIQYTSESQASKEVVREQEKSELEREEIERVETESKT</sequence>
<dbReference type="InterPro" id="IPR010920">
    <property type="entry name" value="LSM_dom_sf"/>
</dbReference>
<evidence type="ECO:0000259" key="10">
    <source>
        <dbReference type="Pfam" id="PF00924"/>
    </source>
</evidence>
<keyword evidence="4 8" id="KW-0812">Transmembrane</keyword>
<evidence type="ECO:0000313" key="15">
    <source>
        <dbReference type="Proteomes" id="UP000198771"/>
    </source>
</evidence>
<evidence type="ECO:0000256" key="1">
    <source>
        <dbReference type="ARBA" id="ARBA00004651"/>
    </source>
</evidence>
<dbReference type="Proteomes" id="UP000198771">
    <property type="component" value="Unassembled WGS sequence"/>
</dbReference>
<feature type="domain" description="Mechanosensitive ion channel MscS" evidence="10">
    <location>
        <begin position="580"/>
        <end position="645"/>
    </location>
</feature>
<evidence type="ECO:0000259" key="11">
    <source>
        <dbReference type="Pfam" id="PF21082"/>
    </source>
</evidence>
<keyword evidence="9" id="KW-0732">Signal</keyword>
<dbReference type="EMBL" id="FMXO01000003">
    <property type="protein sequence ID" value="SDB12356.1"/>
    <property type="molecule type" value="Genomic_DNA"/>
</dbReference>
<feature type="transmembrane region" description="Helical" evidence="8">
    <location>
        <begin position="193"/>
        <end position="216"/>
    </location>
</feature>
<comment type="similarity">
    <text evidence="2">Belongs to the MscS (TC 1.A.23) family.</text>
</comment>
<evidence type="ECO:0000256" key="6">
    <source>
        <dbReference type="ARBA" id="ARBA00023136"/>
    </source>
</evidence>
<dbReference type="InterPro" id="IPR057485">
    <property type="entry name" value="YbiO-like_TM1"/>
</dbReference>
<feature type="domain" description="Moderate conductance mechanosensitive channel YbiO-like transmembrane helix 1" evidence="13">
    <location>
        <begin position="398"/>
        <end position="475"/>
    </location>
</feature>
<evidence type="ECO:0000256" key="7">
    <source>
        <dbReference type="SAM" id="MobiDB-lite"/>
    </source>
</evidence>
<dbReference type="GO" id="GO:0008381">
    <property type="term" value="F:mechanosensitive monoatomic ion channel activity"/>
    <property type="evidence" value="ECO:0007669"/>
    <property type="project" value="InterPro"/>
</dbReference>
<dbReference type="PANTHER" id="PTHR30460:SF0">
    <property type="entry name" value="MODERATE CONDUCTANCE MECHANOSENSITIVE CHANNEL YBIO"/>
    <property type="match status" value="1"/>
</dbReference>
<feature type="region of interest" description="Disordered" evidence="7">
    <location>
        <begin position="762"/>
        <end position="821"/>
    </location>
</feature>
<dbReference type="InterPro" id="IPR011066">
    <property type="entry name" value="MscS_channel_C_sf"/>
</dbReference>
<feature type="transmembrane region" description="Helical" evidence="8">
    <location>
        <begin position="454"/>
        <end position="477"/>
    </location>
</feature>
<feature type="domain" description="Mechanosensitive ion channel transmembrane helices 2/3" evidence="12">
    <location>
        <begin position="540"/>
        <end position="579"/>
    </location>
</feature>
<feature type="chain" id="PRO_5011596981" evidence="9">
    <location>
        <begin position="31"/>
        <end position="821"/>
    </location>
</feature>
<dbReference type="InterPro" id="IPR049142">
    <property type="entry name" value="MS_channel_1st"/>
</dbReference>
<dbReference type="Gene3D" id="1.10.287.1260">
    <property type="match status" value="2"/>
</dbReference>
<comment type="subcellular location">
    <subcellularLocation>
        <location evidence="1">Cell membrane</location>
        <topology evidence="1">Multi-pass membrane protein</topology>
    </subcellularLocation>
</comment>
<feature type="signal peptide" evidence="9">
    <location>
        <begin position="1"/>
        <end position="30"/>
    </location>
</feature>
<dbReference type="Pfam" id="PF00924">
    <property type="entry name" value="MS_channel_2nd"/>
    <property type="match status" value="1"/>
</dbReference>
<dbReference type="Pfam" id="PF25392">
    <property type="entry name" value="MS_channel_TM1"/>
    <property type="match status" value="1"/>
</dbReference>
<dbReference type="PANTHER" id="PTHR30460">
    <property type="entry name" value="MODERATE CONDUCTANCE MECHANOSENSITIVE CHANNEL YBIO"/>
    <property type="match status" value="1"/>
</dbReference>
<organism evidence="14 15">
    <name type="scientific">Desulfonatronum thiosulfatophilum</name>
    <dbReference type="NCBI Taxonomy" id="617002"/>
    <lineage>
        <taxon>Bacteria</taxon>
        <taxon>Pseudomonadati</taxon>
        <taxon>Thermodesulfobacteriota</taxon>
        <taxon>Desulfovibrionia</taxon>
        <taxon>Desulfovibrionales</taxon>
        <taxon>Desulfonatronaceae</taxon>
        <taxon>Desulfonatronum</taxon>
    </lineage>
</organism>
<evidence type="ECO:0000256" key="4">
    <source>
        <dbReference type="ARBA" id="ARBA00022692"/>
    </source>
</evidence>
<evidence type="ECO:0000259" key="12">
    <source>
        <dbReference type="Pfam" id="PF21088"/>
    </source>
</evidence>